<dbReference type="AlphaFoldDB" id="A0A7W7CG70"/>
<dbReference type="EMBL" id="JACHMH010000001">
    <property type="protein sequence ID" value="MBB4680636.1"/>
    <property type="molecule type" value="Genomic_DNA"/>
</dbReference>
<gene>
    <name evidence="2" type="ORF">HNR67_006754</name>
</gene>
<evidence type="ECO:0000313" key="3">
    <source>
        <dbReference type="Proteomes" id="UP000533598"/>
    </source>
</evidence>
<accession>A0A7W7CG70</accession>
<dbReference type="Proteomes" id="UP000533598">
    <property type="component" value="Unassembled WGS sequence"/>
</dbReference>
<name>A0A7W7CG70_9PSEU</name>
<feature type="transmembrane region" description="Helical" evidence="1">
    <location>
        <begin position="47"/>
        <end position="65"/>
    </location>
</feature>
<keyword evidence="1" id="KW-0812">Transmembrane</keyword>
<proteinExistence type="predicted"/>
<keyword evidence="3" id="KW-1185">Reference proteome</keyword>
<dbReference type="RefSeq" id="WP_185006592.1">
    <property type="nucleotide sequence ID" value="NZ_BAAAUI010000060.1"/>
</dbReference>
<evidence type="ECO:0000313" key="2">
    <source>
        <dbReference type="EMBL" id="MBB4680636.1"/>
    </source>
</evidence>
<keyword evidence="1" id="KW-1133">Transmembrane helix</keyword>
<organism evidence="2 3">
    <name type="scientific">Crossiella cryophila</name>
    <dbReference type="NCBI Taxonomy" id="43355"/>
    <lineage>
        <taxon>Bacteria</taxon>
        <taxon>Bacillati</taxon>
        <taxon>Actinomycetota</taxon>
        <taxon>Actinomycetes</taxon>
        <taxon>Pseudonocardiales</taxon>
        <taxon>Pseudonocardiaceae</taxon>
        <taxon>Crossiella</taxon>
    </lineage>
</organism>
<comment type="caution">
    <text evidence="2">The sequence shown here is derived from an EMBL/GenBank/DDBJ whole genome shotgun (WGS) entry which is preliminary data.</text>
</comment>
<reference evidence="2 3" key="1">
    <citation type="submission" date="2020-08" db="EMBL/GenBank/DDBJ databases">
        <title>Sequencing the genomes of 1000 actinobacteria strains.</title>
        <authorList>
            <person name="Klenk H.-P."/>
        </authorList>
    </citation>
    <scope>NUCLEOTIDE SEQUENCE [LARGE SCALE GENOMIC DNA]</scope>
    <source>
        <strain evidence="2 3">DSM 44230</strain>
    </source>
</reference>
<sequence>MSNHTEVNQIRRPGSPVSVPLLWVLAVLTSAVNSLGFLVGVPFAASLAAGCGSVVCIALLITYYVRRRARS</sequence>
<protein>
    <submittedName>
        <fullName evidence="2">Uncharacterized protein</fullName>
    </submittedName>
</protein>
<feature type="transmembrane region" description="Helical" evidence="1">
    <location>
        <begin position="21"/>
        <end position="41"/>
    </location>
</feature>
<keyword evidence="1" id="KW-0472">Membrane</keyword>
<evidence type="ECO:0000256" key="1">
    <source>
        <dbReference type="SAM" id="Phobius"/>
    </source>
</evidence>